<reference evidence="14" key="1">
    <citation type="submission" date="2015-03" db="EMBL/GenBank/DDBJ databases">
        <title>Luteipulveratus halotolerans sp. nov., a novel actinobacterium (Dermacoccaceae) from Sarawak, Malaysia.</title>
        <authorList>
            <person name="Juboi H."/>
            <person name="Basik A."/>
            <person name="Shamsul S.S."/>
            <person name="Arnold P."/>
            <person name="Schmitt E.K."/>
            <person name="Sanglier J.-J."/>
            <person name="Yeo T."/>
        </authorList>
    </citation>
    <scope>NUCLEOTIDE SEQUENCE [LARGE SCALE GENOMIC DNA]</scope>
    <source>
        <strain evidence="14">C296001</strain>
    </source>
</reference>
<feature type="compositionally biased region" description="Low complexity" evidence="9">
    <location>
        <begin position="106"/>
        <end position="116"/>
    </location>
</feature>
<keyword evidence="5" id="KW-0547">Nucleotide-binding</keyword>
<dbReference type="RefSeq" id="WP_050668830.1">
    <property type="nucleotide sequence ID" value="NZ_LAIR01000002.1"/>
</dbReference>
<feature type="domain" description="ABC transporter" evidence="12">
    <location>
        <begin position="349"/>
        <end position="590"/>
    </location>
</feature>
<feature type="domain" description="FHA" evidence="11">
    <location>
        <begin position="28"/>
        <end position="77"/>
    </location>
</feature>
<dbReference type="GO" id="GO:0005524">
    <property type="term" value="F:ATP binding"/>
    <property type="evidence" value="ECO:0007669"/>
    <property type="project" value="UniProtKB-KW"/>
</dbReference>
<comment type="subcellular location">
    <subcellularLocation>
        <location evidence="1">Membrane</location>
        <topology evidence="1">Multi-pass membrane protein</topology>
    </subcellularLocation>
</comment>
<evidence type="ECO:0000259" key="12">
    <source>
        <dbReference type="PROSITE" id="PS50893"/>
    </source>
</evidence>
<evidence type="ECO:0000256" key="2">
    <source>
        <dbReference type="ARBA" id="ARBA00022448"/>
    </source>
</evidence>
<feature type="region of interest" description="Disordered" evidence="9">
    <location>
        <begin position="70"/>
        <end position="218"/>
    </location>
</feature>
<feature type="transmembrane region" description="Helical" evidence="10">
    <location>
        <begin position="810"/>
        <end position="831"/>
    </location>
</feature>
<dbReference type="Pfam" id="PF01061">
    <property type="entry name" value="ABC2_membrane"/>
    <property type="match status" value="1"/>
</dbReference>
<feature type="transmembrane region" description="Helical" evidence="10">
    <location>
        <begin position="782"/>
        <end position="803"/>
    </location>
</feature>
<feature type="compositionally biased region" description="Low complexity" evidence="9">
    <location>
        <begin position="184"/>
        <end position="193"/>
    </location>
</feature>
<evidence type="ECO:0000256" key="4">
    <source>
        <dbReference type="ARBA" id="ARBA00022692"/>
    </source>
</evidence>
<proteinExistence type="predicted"/>
<dbReference type="SUPFAM" id="SSF49879">
    <property type="entry name" value="SMAD/FHA domain"/>
    <property type="match status" value="2"/>
</dbReference>
<feature type="transmembrane region" description="Helical" evidence="10">
    <location>
        <begin position="875"/>
        <end position="895"/>
    </location>
</feature>
<dbReference type="InterPro" id="IPR050352">
    <property type="entry name" value="ABCG_transporters"/>
</dbReference>
<dbReference type="SMART" id="SM00382">
    <property type="entry name" value="AAA"/>
    <property type="match status" value="1"/>
</dbReference>
<dbReference type="CDD" id="cd03213">
    <property type="entry name" value="ABCG_EPDR"/>
    <property type="match status" value="1"/>
</dbReference>
<dbReference type="PROSITE" id="PS50006">
    <property type="entry name" value="FHA_DOMAIN"/>
    <property type="match status" value="2"/>
</dbReference>
<organism evidence="13 14">
    <name type="scientific">Luteipulveratus halotolerans</name>
    <dbReference type="NCBI Taxonomy" id="1631356"/>
    <lineage>
        <taxon>Bacteria</taxon>
        <taxon>Bacillati</taxon>
        <taxon>Actinomycetota</taxon>
        <taxon>Actinomycetes</taxon>
        <taxon>Micrococcales</taxon>
        <taxon>Dermacoccaceae</taxon>
        <taxon>Luteipulveratus</taxon>
    </lineage>
</organism>
<evidence type="ECO:0000313" key="13">
    <source>
        <dbReference type="EMBL" id="KNX36564.1"/>
    </source>
</evidence>
<keyword evidence="3" id="KW-0597">Phosphoprotein</keyword>
<evidence type="ECO:0000256" key="6">
    <source>
        <dbReference type="ARBA" id="ARBA00022840"/>
    </source>
</evidence>
<feature type="transmembrane region" description="Helical" evidence="10">
    <location>
        <begin position="658"/>
        <end position="677"/>
    </location>
</feature>
<evidence type="ECO:0000256" key="8">
    <source>
        <dbReference type="ARBA" id="ARBA00023136"/>
    </source>
</evidence>
<dbReference type="EMBL" id="LAIR01000002">
    <property type="protein sequence ID" value="KNX36564.1"/>
    <property type="molecule type" value="Genomic_DNA"/>
</dbReference>
<sequence>MTTPTTGPADLRLVFQGRPLIVRPGQTAVVGRDLGCDLTVADSRASRQHAQVHFDGRVWLLVDRGSSNGTYLDGRRLAPHTPTPIGPGASIRLGAQDGPEVTVDRAAGPAPSASGSNRLPPPAAQPGSHQTGPQHPTPRHGAPASAARPVPQQPAAARPAPAAQPTAQPQRAAEPQPSYATTNPAPAQQPAQARSSRLSQPLPQRKAGSLLPDNPASHTGVVFDRWTLPSGPIATRGSSGTSGRATVTGAVPQVLAVPQEARGRSSQAGFTIGRGLENQIVVDDLLASRQHVRLVPRPQGGFEVHDLGSRNGTYVNGQRVQHAGLSEGELLAVGHSRFTVRHGQLVASVDEGDVNFVANHLSFTLDSGKKLLDDISFALEGSSLLAVVGPSGAGKSTLLKALTGAQQATEGEVYYDGRDLYDNYQDLRHRIGVVPQDDVVHRQLTVTQALRFAAELRFPDDLDKHLREQRVDEVMHELDLTAHADTRVDKLSGGQRKRTSVALELLTRPSLLFLDEPTSGLDPGLDKQVMHTLRELADGGRTVVVITHSVANLNVCDKVLLLAPGGKVAYFGPPSEMLGFFGAADHADIFTSVARDPEGSKGRFRSSPLMQEQVEAPLRAPRPFRPGPPEKPPRQQSIPSQLSTLARRHLRVILADRGYAAFMLLLPMVLAVLTMVVPGKNGLGMPIPPQLRTTEAMQLLVVLIVGAIFMGTAASVRELVGERAIFLREKAVGLSPQAYLWGKLTIFGLLTLVQSIIMVLLVMLAKPGPADALLFGSPTAEIVITCWFTAFAAVALGLLMSSFVKTSEQVMPLLVVSVMAQLVFCGGLFPVNGRPVLEQLSWLTPARWGYAGTAATSDLPKIWPKADDPLWQHEVTYLLLALAMLAVLAMAYSAVTMWRITRKADA</sequence>
<feature type="transmembrane region" description="Helical" evidence="10">
    <location>
        <begin position="740"/>
        <end position="762"/>
    </location>
</feature>
<dbReference type="SUPFAM" id="SSF52540">
    <property type="entry name" value="P-loop containing nucleoside triphosphate hydrolases"/>
    <property type="match status" value="1"/>
</dbReference>
<evidence type="ECO:0000256" key="10">
    <source>
        <dbReference type="SAM" id="Phobius"/>
    </source>
</evidence>
<dbReference type="CDD" id="cd00060">
    <property type="entry name" value="FHA"/>
    <property type="match status" value="1"/>
</dbReference>
<comment type="caution">
    <text evidence="13">The sequence shown here is derived from an EMBL/GenBank/DDBJ whole genome shotgun (WGS) entry which is preliminary data.</text>
</comment>
<evidence type="ECO:0000256" key="7">
    <source>
        <dbReference type="ARBA" id="ARBA00022989"/>
    </source>
</evidence>
<dbReference type="GO" id="GO:0016887">
    <property type="term" value="F:ATP hydrolysis activity"/>
    <property type="evidence" value="ECO:0007669"/>
    <property type="project" value="InterPro"/>
</dbReference>
<dbReference type="Proteomes" id="UP000037397">
    <property type="component" value="Unassembled WGS sequence"/>
</dbReference>
<keyword evidence="7 10" id="KW-1133">Transmembrane helix</keyword>
<dbReference type="Gene3D" id="3.40.50.300">
    <property type="entry name" value="P-loop containing nucleotide triphosphate hydrolases"/>
    <property type="match status" value="1"/>
</dbReference>
<dbReference type="PATRIC" id="fig|1631356.3.peg.820"/>
<dbReference type="InterPro" id="IPR000253">
    <property type="entry name" value="FHA_dom"/>
</dbReference>
<evidence type="ECO:0000256" key="1">
    <source>
        <dbReference type="ARBA" id="ARBA00004141"/>
    </source>
</evidence>
<evidence type="ECO:0000259" key="11">
    <source>
        <dbReference type="PROSITE" id="PS50006"/>
    </source>
</evidence>
<dbReference type="SMART" id="SM00240">
    <property type="entry name" value="FHA"/>
    <property type="match status" value="2"/>
</dbReference>
<keyword evidence="14" id="KW-1185">Reference proteome</keyword>
<name>A0A0L6CFT6_9MICO</name>
<dbReference type="InterPro" id="IPR008984">
    <property type="entry name" value="SMAD_FHA_dom_sf"/>
</dbReference>
<dbReference type="STRING" id="1631356.VV01_04405"/>
<dbReference type="Pfam" id="PF00005">
    <property type="entry name" value="ABC_tran"/>
    <property type="match status" value="1"/>
</dbReference>
<keyword evidence="6 13" id="KW-0067">ATP-binding</keyword>
<gene>
    <name evidence="13" type="ORF">VV01_04405</name>
</gene>
<dbReference type="GO" id="GO:0016020">
    <property type="term" value="C:membrane"/>
    <property type="evidence" value="ECO:0007669"/>
    <property type="project" value="UniProtKB-SubCell"/>
</dbReference>
<keyword evidence="2" id="KW-0813">Transport</keyword>
<dbReference type="AlphaFoldDB" id="A0A0L6CFT6"/>
<accession>A0A0L6CFT6</accession>
<feature type="domain" description="FHA" evidence="11">
    <location>
        <begin position="270"/>
        <end position="320"/>
    </location>
</feature>
<evidence type="ECO:0000313" key="14">
    <source>
        <dbReference type="Proteomes" id="UP000037397"/>
    </source>
</evidence>
<dbReference type="InterPro" id="IPR027417">
    <property type="entry name" value="P-loop_NTPase"/>
</dbReference>
<feature type="transmembrane region" description="Helical" evidence="10">
    <location>
        <begin position="697"/>
        <end position="720"/>
    </location>
</feature>
<evidence type="ECO:0000256" key="9">
    <source>
        <dbReference type="SAM" id="MobiDB-lite"/>
    </source>
</evidence>
<dbReference type="PANTHER" id="PTHR48041:SF139">
    <property type="entry name" value="PROTEIN SCARLET"/>
    <property type="match status" value="1"/>
</dbReference>
<evidence type="ECO:0000256" key="5">
    <source>
        <dbReference type="ARBA" id="ARBA00022741"/>
    </source>
</evidence>
<dbReference type="InterPro" id="IPR003439">
    <property type="entry name" value="ABC_transporter-like_ATP-bd"/>
</dbReference>
<feature type="compositionally biased region" description="Low complexity" evidence="9">
    <location>
        <begin position="142"/>
        <end position="177"/>
    </location>
</feature>
<feature type="region of interest" description="Disordered" evidence="9">
    <location>
        <begin position="596"/>
        <end position="640"/>
    </location>
</feature>
<dbReference type="Gene3D" id="2.60.200.20">
    <property type="match status" value="2"/>
</dbReference>
<protein>
    <submittedName>
        <fullName evidence="13">ABC transporter, ATP-binding protein</fullName>
    </submittedName>
</protein>
<dbReference type="Pfam" id="PF00498">
    <property type="entry name" value="FHA"/>
    <property type="match status" value="2"/>
</dbReference>
<keyword evidence="8 10" id="KW-0472">Membrane</keyword>
<dbReference type="PROSITE" id="PS50893">
    <property type="entry name" value="ABC_TRANSPORTER_2"/>
    <property type="match status" value="1"/>
</dbReference>
<dbReference type="GO" id="GO:0140359">
    <property type="term" value="F:ABC-type transporter activity"/>
    <property type="evidence" value="ECO:0007669"/>
    <property type="project" value="InterPro"/>
</dbReference>
<dbReference type="PANTHER" id="PTHR48041">
    <property type="entry name" value="ABC TRANSPORTER G FAMILY MEMBER 28"/>
    <property type="match status" value="1"/>
</dbReference>
<dbReference type="InterPro" id="IPR013525">
    <property type="entry name" value="ABC2_TM"/>
</dbReference>
<keyword evidence="4 10" id="KW-0812">Transmembrane</keyword>
<dbReference type="InterPro" id="IPR003593">
    <property type="entry name" value="AAA+_ATPase"/>
</dbReference>
<evidence type="ECO:0000256" key="3">
    <source>
        <dbReference type="ARBA" id="ARBA00022553"/>
    </source>
</evidence>
<dbReference type="FunFam" id="3.40.50.300:FF:000474">
    <property type="entry name" value="Putative ABC transporter ATP-binding subunit"/>
    <property type="match status" value="1"/>
</dbReference>